<feature type="non-terminal residue" evidence="2">
    <location>
        <position position="1"/>
    </location>
</feature>
<comment type="caution">
    <text evidence="2">The sequence shown here is derived from an EMBL/GenBank/DDBJ whole genome shotgun (WGS) entry which is preliminary data.</text>
</comment>
<evidence type="ECO:0000313" key="3">
    <source>
        <dbReference type="Proteomes" id="UP001186944"/>
    </source>
</evidence>
<dbReference type="AlphaFoldDB" id="A0AA88XD11"/>
<protein>
    <submittedName>
        <fullName evidence="2">Uncharacterized protein</fullName>
    </submittedName>
</protein>
<organism evidence="2 3">
    <name type="scientific">Pinctada imbricata</name>
    <name type="common">Atlantic pearl-oyster</name>
    <name type="synonym">Pinctada martensii</name>
    <dbReference type="NCBI Taxonomy" id="66713"/>
    <lineage>
        <taxon>Eukaryota</taxon>
        <taxon>Metazoa</taxon>
        <taxon>Spiralia</taxon>
        <taxon>Lophotrochozoa</taxon>
        <taxon>Mollusca</taxon>
        <taxon>Bivalvia</taxon>
        <taxon>Autobranchia</taxon>
        <taxon>Pteriomorphia</taxon>
        <taxon>Pterioida</taxon>
        <taxon>Pterioidea</taxon>
        <taxon>Pteriidae</taxon>
        <taxon>Pinctada</taxon>
    </lineage>
</organism>
<keyword evidence="1" id="KW-1133">Transmembrane helix</keyword>
<feature type="transmembrane region" description="Helical" evidence="1">
    <location>
        <begin position="56"/>
        <end position="74"/>
    </location>
</feature>
<gene>
    <name evidence="2" type="ORF">FSP39_009164</name>
</gene>
<proteinExistence type="predicted"/>
<sequence>CMCPCSMYRNTSYSPEELKSRLEEIKEKLTVDRKKTSSYQRSLFSAPDDRISARRIGYVGVVIMAVICVLVVLMDVPRCISSLRDFINNCR</sequence>
<evidence type="ECO:0000313" key="2">
    <source>
        <dbReference type="EMBL" id="KAK3082925.1"/>
    </source>
</evidence>
<dbReference type="Proteomes" id="UP001186944">
    <property type="component" value="Unassembled WGS sequence"/>
</dbReference>
<evidence type="ECO:0000256" key="1">
    <source>
        <dbReference type="SAM" id="Phobius"/>
    </source>
</evidence>
<keyword evidence="1" id="KW-0812">Transmembrane</keyword>
<accession>A0AA88XD11</accession>
<name>A0AA88XD11_PINIB</name>
<keyword evidence="1" id="KW-0472">Membrane</keyword>
<dbReference type="EMBL" id="VSWD01000014">
    <property type="protein sequence ID" value="KAK3082925.1"/>
    <property type="molecule type" value="Genomic_DNA"/>
</dbReference>
<keyword evidence="3" id="KW-1185">Reference proteome</keyword>
<reference evidence="2" key="1">
    <citation type="submission" date="2019-08" db="EMBL/GenBank/DDBJ databases">
        <title>The improved chromosome-level genome for the pearl oyster Pinctada fucata martensii using PacBio sequencing and Hi-C.</title>
        <authorList>
            <person name="Zheng Z."/>
        </authorList>
    </citation>
    <scope>NUCLEOTIDE SEQUENCE</scope>
    <source>
        <strain evidence="2">ZZ-2019</strain>
        <tissue evidence="2">Adductor muscle</tissue>
    </source>
</reference>